<proteinExistence type="predicted"/>
<reference evidence="2 3" key="1">
    <citation type="submission" date="2019-05" db="EMBL/GenBank/DDBJ databases">
        <title>Marivita sp. nov. isolated from sea sediment.</title>
        <authorList>
            <person name="Kim W."/>
        </authorList>
    </citation>
    <scope>NUCLEOTIDE SEQUENCE [LARGE SCALE GENOMIC DNA]</scope>
    <source>
        <strain evidence="2 3">CAU 1492</strain>
    </source>
</reference>
<dbReference type="InterPro" id="IPR058739">
    <property type="entry name" value="NicX"/>
</dbReference>
<sequence length="336" mass="35754">MKDLLLMKGARRLVTVCGNLKAGEEVVIVTDFATMDVAEAVAKAALEISDNVNVLVMPVRTIDGQEPPAPIAAAMKKADLIFTPVKHSITHTFAVRDALGEGARAIMLTQYNTTMLERGGVFGDFAGIEPLCRKVGELLGAADKVRLTTPNGTDLTLSVKDRPSNPHCGIVRQPGDFTTVPNIETSSSPVLGSAEGVIVADASVPYYGIGVLEEPIRFTVKNGRVSKIEGGRQARELDKLLAKQGAPEVYNIAQISFGLNPDCPMEGVMLHDEGVYGTSHIGIGTSVLLGGEVKTLTHFDALMWQPTLELDGKVVLRDGDWLLPEASVIDGTRAAA</sequence>
<protein>
    <submittedName>
        <fullName evidence="2">Leucyl aminopeptidase</fullName>
    </submittedName>
</protein>
<keyword evidence="2" id="KW-0378">Hydrolase</keyword>
<comment type="caution">
    <text evidence="2">The sequence shown here is derived from an EMBL/GenBank/DDBJ whole genome shotgun (WGS) entry which is preliminary data.</text>
</comment>
<dbReference type="Proteomes" id="UP001191082">
    <property type="component" value="Unassembled WGS sequence"/>
</dbReference>
<gene>
    <name evidence="2" type="ORF">FGK64_21555</name>
</gene>
<dbReference type="SUPFAM" id="SSF144052">
    <property type="entry name" value="Thermophilic metalloprotease-like"/>
    <property type="match status" value="1"/>
</dbReference>
<dbReference type="InterPro" id="IPR052170">
    <property type="entry name" value="M29_Exopeptidase"/>
</dbReference>
<evidence type="ECO:0000313" key="3">
    <source>
        <dbReference type="Proteomes" id="UP001191082"/>
    </source>
</evidence>
<dbReference type="GO" id="GO:0004177">
    <property type="term" value="F:aminopeptidase activity"/>
    <property type="evidence" value="ECO:0007669"/>
    <property type="project" value="UniProtKB-KW"/>
</dbReference>
<evidence type="ECO:0000313" key="2">
    <source>
        <dbReference type="EMBL" id="TMV07454.1"/>
    </source>
</evidence>
<organism evidence="2 3">
    <name type="scientific">Arenibacterium halophilum</name>
    <dbReference type="NCBI Taxonomy" id="2583821"/>
    <lineage>
        <taxon>Bacteria</taxon>
        <taxon>Pseudomonadati</taxon>
        <taxon>Pseudomonadota</taxon>
        <taxon>Alphaproteobacteria</taxon>
        <taxon>Rhodobacterales</taxon>
        <taxon>Paracoccaceae</taxon>
        <taxon>Arenibacterium</taxon>
    </lineage>
</organism>
<keyword evidence="2" id="KW-0031">Aminopeptidase</keyword>
<dbReference type="PANTHER" id="PTHR34448">
    <property type="entry name" value="AMINOPEPTIDASE"/>
    <property type="match status" value="1"/>
</dbReference>
<keyword evidence="2" id="KW-0645">Protease</keyword>
<dbReference type="EMBL" id="VCPC01000008">
    <property type="protein sequence ID" value="TMV07454.1"/>
    <property type="molecule type" value="Genomic_DNA"/>
</dbReference>
<dbReference type="Pfam" id="PF26233">
    <property type="entry name" value="NicX"/>
    <property type="match status" value="1"/>
</dbReference>
<dbReference type="RefSeq" id="WP_138865930.1">
    <property type="nucleotide sequence ID" value="NZ_VCPC01000008.1"/>
</dbReference>
<name>A0ABY2WX97_9RHOB</name>
<keyword evidence="3" id="KW-1185">Reference proteome</keyword>
<accession>A0ABY2WX97</accession>
<keyword evidence="1" id="KW-0479">Metal-binding</keyword>
<dbReference type="PANTHER" id="PTHR34448:SF1">
    <property type="entry name" value="BLL6088 PROTEIN"/>
    <property type="match status" value="1"/>
</dbReference>
<evidence type="ECO:0000256" key="1">
    <source>
        <dbReference type="ARBA" id="ARBA00022723"/>
    </source>
</evidence>